<evidence type="ECO:0000256" key="2">
    <source>
        <dbReference type="ARBA" id="ARBA00023109"/>
    </source>
</evidence>
<feature type="domain" description="DNA-directed DNA polymerase family A palm" evidence="3">
    <location>
        <begin position="383"/>
        <end position="696"/>
    </location>
</feature>
<evidence type="ECO:0000313" key="4">
    <source>
        <dbReference type="EMBL" id="QGH44982.1"/>
    </source>
</evidence>
<keyword evidence="2" id="KW-1194">Viral DNA replication</keyword>
<dbReference type="RefSeq" id="YP_009997765.1">
    <property type="nucleotide sequence ID" value="NC_052977.1"/>
</dbReference>
<dbReference type="Pfam" id="PF00476">
    <property type="entry name" value="DNA_pol_A"/>
    <property type="match status" value="1"/>
</dbReference>
<dbReference type="InterPro" id="IPR043502">
    <property type="entry name" value="DNA/RNA_pol_sf"/>
</dbReference>
<dbReference type="PANTHER" id="PTHR10133:SF27">
    <property type="entry name" value="DNA POLYMERASE NU"/>
    <property type="match status" value="1"/>
</dbReference>
<dbReference type="GO" id="GO:0003677">
    <property type="term" value="F:DNA binding"/>
    <property type="evidence" value="ECO:0007669"/>
    <property type="project" value="InterPro"/>
</dbReference>
<sequence length="730" mass="81871">MSEKLHLDFETRSTVPFGKAKGAVTAYQYANHPNTDIWCMSYAICDEPVKLFDPWDGDFFPDDVVHALKDGMPFGAHNAGFEWCIWNFLLAPRWGLPPLPIEQMDCTAVRAAIMALPRDLAGASRALGLDVLKDDEGKRLMQQMAKPRKPRKGEDPELIYWHDDRDKRLRLGAYCVRDTEVERRLDEVISPISPDERRLWLLDHKTNMRGIQVDVKLARRAQSVMDVVASNYDKELQEITGGVVRSVTEVGKLKEWLESEGATVTGLAKQDVIELLQIYRSSPKIKRALELRQEAGKSSVAKLVRFIELTHSDGRMRENFLHHGANTGRAAGKGAQLQNLPSRGGLKWHVAEKVMLILLQESDPVVAAMRIELIYGPVPEAISSCLRGHLVAPPKKRLFVADFSNIEGRVAAWLGGEEWKIAAFIDYDTILREPDGTVILDGKGEPMRRGPDLYKVTAGQILGKNPADVNGTERNVMGKVPELALGFGGGVGAFVSMGNIYGVNMADYWDIIQESMHGKYLSQAAKNWDRFGKNSGMCEAEWQASETVKVAWRARHPGIVACWYDAEEAAIKALEQPGKWHEFADGKLAFGCRRYNGIPFLIGRLPNGRRIYRANAKIKDVKKFGKMSKEIWFQTVDGMTKQWIWTNTYGGDLFQSFVQGIARDIMMNGWINVDADGFDVVLQVHDELGAEGDEDRTLEEFEAGMIYLPPWAKGCPVSAAGYVAQRYRKD</sequence>
<evidence type="ECO:0000313" key="5">
    <source>
        <dbReference type="Proteomes" id="UP000383418"/>
    </source>
</evidence>
<dbReference type="KEGG" id="vg:62680283"/>
<dbReference type="InterPro" id="IPR001098">
    <property type="entry name" value="DNA-dir_DNA_pol_A_palm_dom"/>
</dbReference>
<dbReference type="GO" id="GO:0039693">
    <property type="term" value="P:viral DNA genome replication"/>
    <property type="evidence" value="ECO:0007669"/>
    <property type="project" value="UniProtKB-KW"/>
</dbReference>
<dbReference type="EMBL" id="MN478374">
    <property type="protein sequence ID" value="QGH44982.1"/>
    <property type="molecule type" value="Genomic_DNA"/>
</dbReference>
<protein>
    <submittedName>
        <fullName evidence="4">DNA polymerase</fullName>
    </submittedName>
</protein>
<dbReference type="PANTHER" id="PTHR10133">
    <property type="entry name" value="DNA POLYMERASE I"/>
    <property type="match status" value="1"/>
</dbReference>
<evidence type="ECO:0000256" key="1">
    <source>
        <dbReference type="ARBA" id="ARBA00022705"/>
    </source>
</evidence>
<accession>A0A5Q2UAB7</accession>
<evidence type="ECO:0000259" key="3">
    <source>
        <dbReference type="SMART" id="SM00482"/>
    </source>
</evidence>
<keyword evidence="5" id="KW-1185">Reference proteome</keyword>
<dbReference type="InterPro" id="IPR002298">
    <property type="entry name" value="DNA_polymerase_A"/>
</dbReference>
<dbReference type="GO" id="GO:0006261">
    <property type="term" value="P:DNA-templated DNA replication"/>
    <property type="evidence" value="ECO:0007669"/>
    <property type="project" value="InterPro"/>
</dbReference>
<dbReference type="Gene3D" id="1.10.150.20">
    <property type="entry name" value="5' to 3' exonuclease, C-terminal subdomain"/>
    <property type="match status" value="1"/>
</dbReference>
<proteinExistence type="predicted"/>
<organism evidence="4 5">
    <name type="scientific">Bacteriophage Phobos</name>
    <dbReference type="NCBI Taxonomy" id="2662138"/>
    <lineage>
        <taxon>Viruses</taxon>
        <taxon>Duplodnaviria</taxon>
        <taxon>Heunggongvirae</taxon>
        <taxon>Uroviricota</taxon>
        <taxon>Caudoviricetes</taxon>
        <taxon>Casjensviridae</taxon>
        <taxon>Phobosvirus</taxon>
        <taxon>Phobosvirus phobos</taxon>
    </lineage>
</organism>
<dbReference type="GO" id="GO:0006302">
    <property type="term" value="P:double-strand break repair"/>
    <property type="evidence" value="ECO:0007669"/>
    <property type="project" value="TreeGrafter"/>
</dbReference>
<dbReference type="Proteomes" id="UP000383418">
    <property type="component" value="Segment"/>
</dbReference>
<name>A0A5Q2UAB7_9CAUD</name>
<dbReference type="GO" id="GO:0003887">
    <property type="term" value="F:DNA-directed DNA polymerase activity"/>
    <property type="evidence" value="ECO:0007669"/>
    <property type="project" value="InterPro"/>
</dbReference>
<keyword evidence="1" id="KW-0235">DNA replication</keyword>
<dbReference type="SMART" id="SM00482">
    <property type="entry name" value="POLAc"/>
    <property type="match status" value="1"/>
</dbReference>
<reference evidence="4 5" key="1">
    <citation type="submission" date="2019-09" db="EMBL/GenBank/DDBJ databases">
        <title>Phages that infect the bacterial plant pathogen.</title>
        <authorList>
            <person name="Lightbourn L."/>
            <person name="Amarillas L."/>
            <person name="Estrada M."/>
            <person name="Leon R."/>
            <person name="Figueroa L."/>
        </authorList>
    </citation>
    <scope>NUCLEOTIDE SEQUENCE [LARGE SCALE GENOMIC DNA]</scope>
</reference>
<dbReference type="GeneID" id="62680283"/>
<dbReference type="SUPFAM" id="SSF56672">
    <property type="entry name" value="DNA/RNA polymerases"/>
    <property type="match status" value="1"/>
</dbReference>